<dbReference type="EMBL" id="LIWG01000004">
    <property type="protein sequence ID" value="MBE3608055.1"/>
    <property type="molecule type" value="Genomic_DNA"/>
</dbReference>
<dbReference type="AlphaFoldDB" id="A0AAW3ZY64"/>
<keyword evidence="1" id="KW-0175">Coiled coil</keyword>
<gene>
    <name evidence="2" type="ORF">CCAL9337_04845</name>
</gene>
<organism evidence="2 3">
    <name type="scientific">Campylobacter californiensis</name>
    <dbReference type="NCBI Taxonomy" id="1032243"/>
    <lineage>
        <taxon>Bacteria</taxon>
        <taxon>Pseudomonadati</taxon>
        <taxon>Campylobacterota</taxon>
        <taxon>Epsilonproteobacteria</taxon>
        <taxon>Campylobacterales</taxon>
        <taxon>Campylobacteraceae</taxon>
        <taxon>Campylobacter</taxon>
    </lineage>
</organism>
<dbReference type="Proteomes" id="UP000650616">
    <property type="component" value="Unassembled WGS sequence"/>
</dbReference>
<accession>A0AAW3ZY64</accession>
<sequence length="507" mass="58331">MIKIRNNVEKSIITIDPYKKDAFKFIGNEVGALDVSRSISKENFFISYLKFKNLITTTISISRETSEEELSNIISIKTYEELSLDATIDYKIVFIESQAQTEDRLFSVFVIADDTIDKIFKDIMAKIPYIDYLSIAPLLYSSLYKKGFLTVLDVDCFICLQKDDAFLAVYSGGEYLTSRPLRYNLSSIKDRYSELKGERISEEAFYEKLNTNGICMDTESENFDPELNDVLEDCFFYINDAINIINRVYFVNIHNIFIDSEIGKIPGLENFVQSKIGLKTATLSTNISINSKDYDLSQQHNMMALIARLTKEEDYQAEFNFSSFLRPQPFTKRTSGKFILSCGAASLLAVAYPAYNYLGGYYLEQSIPVLTQELIDLKNESNRIRISLAGLQKEKEQMQDMLVKDRQKLEFRENLLTQISDKKNEYAMKGINIFEISQIINQNKVKVSNIFGKDRNMTFAVQSNDEKNITELIKQIAQTAKYSINTKRIDFNKVQNVYESNVSVEIR</sequence>
<evidence type="ECO:0000256" key="1">
    <source>
        <dbReference type="SAM" id="Coils"/>
    </source>
</evidence>
<evidence type="ECO:0000313" key="3">
    <source>
        <dbReference type="Proteomes" id="UP000650616"/>
    </source>
</evidence>
<feature type="coiled-coil region" evidence="1">
    <location>
        <begin position="374"/>
        <end position="408"/>
    </location>
</feature>
<dbReference type="RefSeq" id="WP_170016150.1">
    <property type="nucleotide sequence ID" value="NZ_CP012545.1"/>
</dbReference>
<evidence type="ECO:0000313" key="2">
    <source>
        <dbReference type="EMBL" id="MBE3608055.1"/>
    </source>
</evidence>
<comment type="caution">
    <text evidence="2">The sequence shown here is derived from an EMBL/GenBank/DDBJ whole genome shotgun (WGS) entry which is preliminary data.</text>
</comment>
<protein>
    <submittedName>
        <fullName evidence="2">C4-dicarboxylate ABC transporter</fullName>
    </submittedName>
</protein>
<proteinExistence type="predicted"/>
<name>A0AAW3ZY64_9BACT</name>
<reference evidence="2 3" key="1">
    <citation type="submission" date="2015-08" db="EMBL/GenBank/DDBJ databases">
        <title>Comparative genomics of the Campylobacter concisus group.</title>
        <authorList>
            <person name="Yee E."/>
            <person name="Chapman M.H."/>
            <person name="Huynh S."/>
            <person name="Bono J.L."/>
            <person name="On S.L."/>
            <person name="St Leger J."/>
            <person name="Foster G."/>
            <person name="Parker C.T."/>
            <person name="Miller W.G."/>
        </authorList>
    </citation>
    <scope>NUCLEOTIDE SEQUENCE [LARGE SCALE GENOMIC DNA]</scope>
    <source>
        <strain evidence="2 3">RM9337</strain>
    </source>
</reference>
<keyword evidence="3" id="KW-1185">Reference proteome</keyword>